<dbReference type="InterPro" id="IPR037523">
    <property type="entry name" value="VOC_core"/>
</dbReference>
<dbReference type="PANTHER" id="PTHR34109">
    <property type="entry name" value="BNAUNNG04460D PROTEIN-RELATED"/>
    <property type="match status" value="1"/>
</dbReference>
<dbReference type="Gene3D" id="3.30.720.110">
    <property type="match status" value="1"/>
</dbReference>
<evidence type="ECO:0000313" key="2">
    <source>
        <dbReference type="EMBL" id="XBV24177.1"/>
    </source>
</evidence>
<sequence length="145" mass="15445">MNTTQDMTQQTKQQQVIGVWPAVIYRDGQAALRFLTEGLGFRLVASYPGAAEGSIAHAELAWPAGGGLMIGSVDAKPEPDEFTALAGQHQSVYLVHDTPDPVFGRAIGAGAVVVRGLEDTDYGSRGFTVRDFEGNLWSVGTYSGE</sequence>
<dbReference type="SUPFAM" id="SSF54593">
    <property type="entry name" value="Glyoxalase/Bleomycin resistance protein/Dihydroxybiphenyl dioxygenase"/>
    <property type="match status" value="1"/>
</dbReference>
<accession>A0AAU7TBG6</accession>
<feature type="domain" description="VOC" evidence="1">
    <location>
        <begin position="16"/>
        <end position="142"/>
    </location>
</feature>
<proteinExistence type="predicted"/>
<evidence type="ECO:0000259" key="1">
    <source>
        <dbReference type="PROSITE" id="PS51819"/>
    </source>
</evidence>
<dbReference type="PANTHER" id="PTHR34109:SF1">
    <property type="entry name" value="VOC DOMAIN-CONTAINING PROTEIN"/>
    <property type="match status" value="1"/>
</dbReference>
<name>A0AAU7TBG6_9ACTN</name>
<dbReference type="InterPro" id="IPR029068">
    <property type="entry name" value="Glyas_Bleomycin-R_OHBP_Dase"/>
</dbReference>
<reference evidence="2" key="1">
    <citation type="submission" date="2024-06" db="EMBL/GenBank/DDBJ databases">
        <title>Kribbella sp. strain HUAS MG21 genome sequences.</title>
        <authorList>
            <person name="Mo P."/>
        </authorList>
    </citation>
    <scope>NUCLEOTIDE SEQUENCE</scope>
    <source>
        <strain evidence="2">HUAS MG21</strain>
    </source>
</reference>
<dbReference type="PROSITE" id="PS51819">
    <property type="entry name" value="VOC"/>
    <property type="match status" value="1"/>
</dbReference>
<dbReference type="Gene3D" id="3.30.720.120">
    <property type="match status" value="1"/>
</dbReference>
<protein>
    <submittedName>
        <fullName evidence="2">VOC family protein</fullName>
    </submittedName>
</protein>
<dbReference type="RefSeq" id="WP_350277003.1">
    <property type="nucleotide sequence ID" value="NZ_CP158165.1"/>
</dbReference>
<dbReference type="EMBL" id="CP158165">
    <property type="protein sequence ID" value="XBV24177.1"/>
    <property type="molecule type" value="Genomic_DNA"/>
</dbReference>
<dbReference type="InterPro" id="IPR004360">
    <property type="entry name" value="Glyas_Fos-R_dOase_dom"/>
</dbReference>
<dbReference type="AlphaFoldDB" id="A0AAU7TBG6"/>
<organism evidence="2">
    <name type="scientific">Kribbella sp. HUAS MG21</name>
    <dbReference type="NCBI Taxonomy" id="3160966"/>
    <lineage>
        <taxon>Bacteria</taxon>
        <taxon>Bacillati</taxon>
        <taxon>Actinomycetota</taxon>
        <taxon>Actinomycetes</taxon>
        <taxon>Propionibacteriales</taxon>
        <taxon>Kribbellaceae</taxon>
        <taxon>Kribbella</taxon>
    </lineage>
</organism>
<gene>
    <name evidence="2" type="ORF">ABN611_37165</name>
</gene>
<dbReference type="Pfam" id="PF00903">
    <property type="entry name" value="Glyoxalase"/>
    <property type="match status" value="1"/>
</dbReference>